<evidence type="ECO:0000313" key="10">
    <source>
        <dbReference type="Proteomes" id="UP001161017"/>
    </source>
</evidence>
<evidence type="ECO:0000256" key="8">
    <source>
        <dbReference type="SAM" id="Phobius"/>
    </source>
</evidence>
<evidence type="ECO:0000256" key="5">
    <source>
        <dbReference type="ARBA" id="ARBA00023004"/>
    </source>
</evidence>
<evidence type="ECO:0000313" key="9">
    <source>
        <dbReference type="EMBL" id="MDI1486275.1"/>
    </source>
</evidence>
<dbReference type="Proteomes" id="UP001161017">
    <property type="component" value="Unassembled WGS sequence"/>
</dbReference>
<feature type="binding site" description="axial binding residue" evidence="6">
    <location>
        <position position="472"/>
    </location>
    <ligand>
        <name>heme</name>
        <dbReference type="ChEBI" id="CHEBI:30413"/>
    </ligand>
    <ligandPart>
        <name>Fe</name>
        <dbReference type="ChEBI" id="CHEBI:18248"/>
    </ligandPart>
</feature>
<keyword evidence="3 6" id="KW-0349">Heme</keyword>
<accession>A0AA43QL20</accession>
<dbReference type="GO" id="GO:0008395">
    <property type="term" value="F:steroid hydroxylase activity"/>
    <property type="evidence" value="ECO:0007669"/>
    <property type="project" value="TreeGrafter"/>
</dbReference>
<evidence type="ECO:0000256" key="7">
    <source>
        <dbReference type="RuleBase" id="RU000461"/>
    </source>
</evidence>
<evidence type="ECO:0000256" key="3">
    <source>
        <dbReference type="ARBA" id="ARBA00022617"/>
    </source>
</evidence>
<dbReference type="PANTHER" id="PTHR24304:SF2">
    <property type="entry name" value="24-HYDROXYCHOLESTEROL 7-ALPHA-HYDROXYLASE"/>
    <property type="match status" value="1"/>
</dbReference>
<protein>
    <recommendedName>
        <fullName evidence="11">Cytochrome P450</fullName>
    </recommendedName>
</protein>
<comment type="caution">
    <text evidence="9">The sequence shown here is derived from an EMBL/GenBank/DDBJ whole genome shotgun (WGS) entry which is preliminary data.</text>
</comment>
<dbReference type="GO" id="GO:0005506">
    <property type="term" value="F:iron ion binding"/>
    <property type="evidence" value="ECO:0007669"/>
    <property type="project" value="InterPro"/>
</dbReference>
<evidence type="ECO:0000256" key="2">
    <source>
        <dbReference type="ARBA" id="ARBA00010617"/>
    </source>
</evidence>
<organism evidence="9 10">
    <name type="scientific">Ramalina farinacea</name>
    <dbReference type="NCBI Taxonomy" id="258253"/>
    <lineage>
        <taxon>Eukaryota</taxon>
        <taxon>Fungi</taxon>
        <taxon>Dikarya</taxon>
        <taxon>Ascomycota</taxon>
        <taxon>Pezizomycotina</taxon>
        <taxon>Lecanoromycetes</taxon>
        <taxon>OSLEUM clade</taxon>
        <taxon>Lecanoromycetidae</taxon>
        <taxon>Lecanorales</taxon>
        <taxon>Lecanorineae</taxon>
        <taxon>Ramalinaceae</taxon>
        <taxon>Ramalina</taxon>
    </lineage>
</organism>
<evidence type="ECO:0000256" key="6">
    <source>
        <dbReference type="PIRSR" id="PIRSR602403-1"/>
    </source>
</evidence>
<dbReference type="PRINTS" id="PR00465">
    <property type="entry name" value="EP450IV"/>
</dbReference>
<feature type="transmembrane region" description="Helical" evidence="8">
    <location>
        <begin position="23"/>
        <end position="45"/>
    </location>
</feature>
<dbReference type="InterPro" id="IPR017972">
    <property type="entry name" value="Cyt_P450_CS"/>
</dbReference>
<dbReference type="CDD" id="cd11040">
    <property type="entry name" value="CYP7_CYP8-like"/>
    <property type="match status" value="1"/>
</dbReference>
<dbReference type="EMBL" id="JAPUFD010000003">
    <property type="protein sequence ID" value="MDI1486275.1"/>
    <property type="molecule type" value="Genomic_DNA"/>
</dbReference>
<dbReference type="PROSITE" id="PS00086">
    <property type="entry name" value="CYTOCHROME_P450"/>
    <property type="match status" value="1"/>
</dbReference>
<dbReference type="Gene3D" id="1.10.630.10">
    <property type="entry name" value="Cytochrome P450"/>
    <property type="match status" value="1"/>
</dbReference>
<keyword evidence="8" id="KW-0472">Membrane</keyword>
<dbReference type="Pfam" id="PF00067">
    <property type="entry name" value="p450"/>
    <property type="match status" value="1"/>
</dbReference>
<dbReference type="InterPro" id="IPR036396">
    <property type="entry name" value="Cyt_P450_sf"/>
</dbReference>
<keyword evidence="10" id="KW-1185">Reference proteome</keyword>
<sequence length="531" mass="60509">MTVAQLPLHLPQGFLHTTLEALVWLPIVAKVVLGLTVILLLWRLVRFSILPLFRPSEPQEYPYWTPFFGHLFAFFQDSDKLLARGRIYCGNTRDPFAVNIGGSKLYVLTKASDVAEAYRNIRTLSFNVFVQEMLKTAGNSPFCVHAMYDPLPADKPGFPNPSSKPLATLARDMHLQQLYPGKYLDLLGQDFNRIFDRHLHVENILRTCTYAQARDGSNSAVMPLMVWCSDVFTRAGQEAYFGPLLEKIDPDMTWKFLDFDELSYQIQFQYPKWLSSKMHKVKEALVADLMVYFDTPQEQRHGDAWFVKAMEDEMRALKLSTYDMSVMMVTIYWGINTNTRKAAFWMLTYLLHDSELYDALVAEIQPAFAEGATTPNAQYLLESCTRLNAAWDETIRMSAFSASVRHVTEDTVIGGKLLRKGSRLMIPYRQLHFDESIFGSDVQEFKSERFLKDKSLTRGGSWRPFGGGTTQCPGRFAAKQVVISFVATLLKRFHVQLDGPQRFPEGQLGKPVLGIMASKGELQVMITPRKV</sequence>
<dbReference type="PANTHER" id="PTHR24304">
    <property type="entry name" value="CYTOCHROME P450 FAMILY 7"/>
    <property type="match status" value="1"/>
</dbReference>
<evidence type="ECO:0008006" key="11">
    <source>
        <dbReference type="Google" id="ProtNLM"/>
    </source>
</evidence>
<keyword evidence="7" id="KW-0503">Monooxygenase</keyword>
<evidence type="ECO:0000256" key="1">
    <source>
        <dbReference type="ARBA" id="ARBA00001971"/>
    </source>
</evidence>
<comment type="cofactor">
    <cofactor evidence="1 6">
        <name>heme</name>
        <dbReference type="ChEBI" id="CHEBI:30413"/>
    </cofactor>
</comment>
<keyword evidence="8" id="KW-0812">Transmembrane</keyword>
<keyword evidence="5 6" id="KW-0408">Iron</keyword>
<dbReference type="InterPro" id="IPR001128">
    <property type="entry name" value="Cyt_P450"/>
</dbReference>
<dbReference type="AlphaFoldDB" id="A0AA43QL20"/>
<comment type="similarity">
    <text evidence="2 7">Belongs to the cytochrome P450 family.</text>
</comment>
<dbReference type="InterPro" id="IPR050529">
    <property type="entry name" value="CYP450_sterol_14alpha_dmase"/>
</dbReference>
<proteinExistence type="inferred from homology"/>
<dbReference type="GO" id="GO:0016705">
    <property type="term" value="F:oxidoreductase activity, acting on paired donors, with incorporation or reduction of molecular oxygen"/>
    <property type="evidence" value="ECO:0007669"/>
    <property type="project" value="InterPro"/>
</dbReference>
<keyword evidence="4 6" id="KW-0479">Metal-binding</keyword>
<keyword evidence="8" id="KW-1133">Transmembrane helix</keyword>
<name>A0AA43QL20_9LECA</name>
<evidence type="ECO:0000256" key="4">
    <source>
        <dbReference type="ARBA" id="ARBA00022723"/>
    </source>
</evidence>
<reference evidence="9" key="1">
    <citation type="journal article" date="2023" name="Genome Biol. Evol.">
        <title>First Whole Genome Sequence and Flow Cytometry Genome Size Data for the Lichen-Forming Fungus Ramalina farinacea (Ascomycota).</title>
        <authorList>
            <person name="Llewellyn T."/>
            <person name="Mian S."/>
            <person name="Hill R."/>
            <person name="Leitch I.J."/>
            <person name="Gaya E."/>
        </authorList>
    </citation>
    <scope>NUCLEOTIDE SEQUENCE</scope>
    <source>
        <strain evidence="9">LIQ254RAFAR</strain>
    </source>
</reference>
<dbReference type="GO" id="GO:0020037">
    <property type="term" value="F:heme binding"/>
    <property type="evidence" value="ECO:0007669"/>
    <property type="project" value="InterPro"/>
</dbReference>
<dbReference type="InterPro" id="IPR002403">
    <property type="entry name" value="Cyt_P450_E_grp-IV"/>
</dbReference>
<gene>
    <name evidence="9" type="ORF">OHK93_005501</name>
</gene>
<keyword evidence="7" id="KW-0560">Oxidoreductase</keyword>
<dbReference type="SUPFAM" id="SSF48264">
    <property type="entry name" value="Cytochrome P450"/>
    <property type="match status" value="1"/>
</dbReference>